<accession>A0A4P9Y2K7</accession>
<dbReference type="PANTHER" id="PTHR11482">
    <property type="entry name" value="ARGININE/DIAMINOPIMELATE/ORNITHINE DECARBOXYLASE"/>
    <property type="match status" value="1"/>
</dbReference>
<feature type="non-terminal residue" evidence="6">
    <location>
        <position position="1"/>
    </location>
</feature>
<dbReference type="PANTHER" id="PTHR11482:SF6">
    <property type="entry name" value="ORNITHINE DECARBOXYLASE 1-RELATED"/>
    <property type="match status" value="1"/>
</dbReference>
<gene>
    <name evidence="6" type="ORF">BJ684DRAFT_6462</name>
</gene>
<evidence type="ECO:0000256" key="3">
    <source>
        <dbReference type="ARBA" id="ARBA00022898"/>
    </source>
</evidence>
<comment type="cofactor">
    <cofactor evidence="1">
        <name>pyridoxal 5'-phosphate</name>
        <dbReference type="ChEBI" id="CHEBI:597326"/>
    </cofactor>
</comment>
<name>A0A4P9Y2K7_9FUNG</name>
<feature type="non-terminal residue" evidence="6">
    <location>
        <position position="133"/>
    </location>
</feature>
<dbReference type="Proteomes" id="UP000267251">
    <property type="component" value="Unassembled WGS sequence"/>
</dbReference>
<evidence type="ECO:0000256" key="2">
    <source>
        <dbReference type="ARBA" id="ARBA00008872"/>
    </source>
</evidence>
<evidence type="ECO:0000256" key="4">
    <source>
        <dbReference type="ARBA" id="ARBA00023239"/>
    </source>
</evidence>
<dbReference type="GO" id="GO:0004586">
    <property type="term" value="F:ornithine decarboxylase activity"/>
    <property type="evidence" value="ECO:0007669"/>
    <property type="project" value="TreeGrafter"/>
</dbReference>
<dbReference type="SUPFAM" id="SSF51419">
    <property type="entry name" value="PLP-binding barrel"/>
    <property type="match status" value="1"/>
</dbReference>
<dbReference type="InterPro" id="IPR022644">
    <property type="entry name" value="De-COase2_N"/>
</dbReference>
<organism evidence="6 7">
    <name type="scientific">Piptocephalis cylindrospora</name>
    <dbReference type="NCBI Taxonomy" id="1907219"/>
    <lineage>
        <taxon>Eukaryota</taxon>
        <taxon>Fungi</taxon>
        <taxon>Fungi incertae sedis</taxon>
        <taxon>Zoopagomycota</taxon>
        <taxon>Zoopagomycotina</taxon>
        <taxon>Zoopagomycetes</taxon>
        <taxon>Zoopagales</taxon>
        <taxon>Piptocephalidaceae</taxon>
        <taxon>Piptocephalis</taxon>
    </lineage>
</organism>
<dbReference type="GO" id="GO:0033387">
    <property type="term" value="P:putrescine biosynthetic process from arginine, via ornithine"/>
    <property type="evidence" value="ECO:0007669"/>
    <property type="project" value="TreeGrafter"/>
</dbReference>
<evidence type="ECO:0000259" key="5">
    <source>
        <dbReference type="Pfam" id="PF02784"/>
    </source>
</evidence>
<reference evidence="7" key="1">
    <citation type="journal article" date="2018" name="Nat. Microbiol.">
        <title>Leveraging single-cell genomics to expand the fungal tree of life.</title>
        <authorList>
            <person name="Ahrendt S.R."/>
            <person name="Quandt C.A."/>
            <person name="Ciobanu D."/>
            <person name="Clum A."/>
            <person name="Salamov A."/>
            <person name="Andreopoulos B."/>
            <person name="Cheng J.F."/>
            <person name="Woyke T."/>
            <person name="Pelin A."/>
            <person name="Henrissat B."/>
            <person name="Reynolds N.K."/>
            <person name="Benny G.L."/>
            <person name="Smith M.E."/>
            <person name="James T.Y."/>
            <person name="Grigoriev I.V."/>
        </authorList>
    </citation>
    <scope>NUCLEOTIDE SEQUENCE [LARGE SCALE GENOMIC DNA]</scope>
</reference>
<keyword evidence="3" id="KW-0663">Pyridoxal phosphate</keyword>
<dbReference type="Pfam" id="PF02784">
    <property type="entry name" value="Orn_Arg_deC_N"/>
    <property type="match status" value="1"/>
</dbReference>
<proteinExistence type="inferred from homology"/>
<dbReference type="EMBL" id="KZ988133">
    <property type="protein sequence ID" value="RKP13013.1"/>
    <property type="molecule type" value="Genomic_DNA"/>
</dbReference>
<evidence type="ECO:0000313" key="7">
    <source>
        <dbReference type="Proteomes" id="UP000267251"/>
    </source>
</evidence>
<dbReference type="AlphaFoldDB" id="A0A4P9Y2K7"/>
<feature type="domain" description="Orn/DAP/Arg decarboxylase 2 N-terminal" evidence="5">
    <location>
        <begin position="1"/>
        <end position="133"/>
    </location>
</feature>
<keyword evidence="7" id="KW-1185">Reference proteome</keyword>
<evidence type="ECO:0000256" key="1">
    <source>
        <dbReference type="ARBA" id="ARBA00001933"/>
    </source>
</evidence>
<sequence>VKCNSDPILLDELVRFKHEGEGPWIGFDCASKEEIRTILETGTSPDQIIFANPIKQPDHIRYADVQGVELMTLDSLEEIDKISNVYPQAKVLLRVQVKGAHSAGNMDKKTGVDEEECPELMARIHQKRMNLAG</sequence>
<comment type="similarity">
    <text evidence="2">Belongs to the Orn/Lys/Arg decarboxylase class-II family.</text>
</comment>
<dbReference type="PRINTS" id="PR01182">
    <property type="entry name" value="ORNDCRBXLASE"/>
</dbReference>
<dbReference type="InterPro" id="IPR029066">
    <property type="entry name" value="PLP-binding_barrel"/>
</dbReference>
<dbReference type="Gene3D" id="3.20.20.10">
    <property type="entry name" value="Alanine racemase"/>
    <property type="match status" value="1"/>
</dbReference>
<dbReference type="GO" id="GO:0005737">
    <property type="term" value="C:cytoplasm"/>
    <property type="evidence" value="ECO:0007669"/>
    <property type="project" value="TreeGrafter"/>
</dbReference>
<keyword evidence="4" id="KW-0456">Lyase</keyword>
<dbReference type="InterPro" id="IPR002433">
    <property type="entry name" value="Orn_de-COase"/>
</dbReference>
<dbReference type="OrthoDB" id="5034579at2759"/>
<protein>
    <submittedName>
        <fullName evidence="6">Orn/DAP/Arg decarboxylase 2</fullName>
    </submittedName>
</protein>
<evidence type="ECO:0000313" key="6">
    <source>
        <dbReference type="EMBL" id="RKP13013.1"/>
    </source>
</evidence>